<dbReference type="SUPFAM" id="SSF81606">
    <property type="entry name" value="PP2C-like"/>
    <property type="match status" value="1"/>
</dbReference>
<evidence type="ECO:0000256" key="1">
    <source>
        <dbReference type="SAM" id="Phobius"/>
    </source>
</evidence>
<feature type="transmembrane region" description="Helical" evidence="1">
    <location>
        <begin position="55"/>
        <end position="74"/>
    </location>
</feature>
<dbReference type="GO" id="GO:0016787">
    <property type="term" value="F:hydrolase activity"/>
    <property type="evidence" value="ECO:0007669"/>
    <property type="project" value="UniProtKB-KW"/>
</dbReference>
<evidence type="ECO:0000313" key="2">
    <source>
        <dbReference type="EMBL" id="PRQ43275.1"/>
    </source>
</evidence>
<dbReference type="Gene3D" id="3.60.40.10">
    <property type="entry name" value="PPM-type phosphatase domain"/>
    <property type="match status" value="1"/>
</dbReference>
<keyword evidence="2" id="KW-0378">Hydrolase</keyword>
<dbReference type="STRING" id="74649.A0A2P6RA29"/>
<evidence type="ECO:0008006" key="4">
    <source>
        <dbReference type="Google" id="ProtNLM"/>
    </source>
</evidence>
<gene>
    <name evidence="2" type="ORF">RchiOBHm_Chr3g0466701</name>
</gene>
<protein>
    <recommendedName>
        <fullName evidence="4">PPM-type phosphatase domain-containing protein</fullName>
    </recommendedName>
</protein>
<dbReference type="EMBL" id="PDCK01000041">
    <property type="protein sequence ID" value="PRQ43275.1"/>
    <property type="molecule type" value="Genomic_DNA"/>
</dbReference>
<evidence type="ECO:0000313" key="3">
    <source>
        <dbReference type="Proteomes" id="UP000238479"/>
    </source>
</evidence>
<sequence>MGSLLVSAFIKEIRSWLLNLVFQFEIWELSLHVQSEIKGMGLPTPIELKGSLSELTFLFVLYIYMGSLFLLGIYTATNPSDVLKALSEALGKTEEAYLDVANKVVTENPKLALMGSCVLVMLMKGDDVYLMNIGDSSAVLAQKVDPKIKQNFEWINKETLCKRRSSSADELYSLNNLTSVLTIDHSTNVKEVF</sequence>
<accession>A0A2P6RA29</accession>
<dbReference type="InterPro" id="IPR036457">
    <property type="entry name" value="PPM-type-like_dom_sf"/>
</dbReference>
<reference evidence="2 3" key="1">
    <citation type="journal article" date="2018" name="Nat. Genet.">
        <title>The Rosa genome provides new insights in the design of modern roses.</title>
        <authorList>
            <person name="Bendahmane M."/>
        </authorList>
    </citation>
    <scope>NUCLEOTIDE SEQUENCE [LARGE SCALE GENOMIC DNA]</scope>
    <source>
        <strain evidence="3">cv. Old Blush</strain>
    </source>
</reference>
<keyword evidence="3" id="KW-1185">Reference proteome</keyword>
<keyword evidence="1" id="KW-0472">Membrane</keyword>
<name>A0A2P6RA29_ROSCH</name>
<keyword evidence="1" id="KW-0812">Transmembrane</keyword>
<proteinExistence type="predicted"/>
<dbReference type="Gramene" id="PRQ43275">
    <property type="protein sequence ID" value="PRQ43275"/>
    <property type="gene ID" value="RchiOBHm_Chr3g0466701"/>
</dbReference>
<keyword evidence="1" id="KW-1133">Transmembrane helix</keyword>
<organism evidence="2 3">
    <name type="scientific">Rosa chinensis</name>
    <name type="common">China rose</name>
    <dbReference type="NCBI Taxonomy" id="74649"/>
    <lineage>
        <taxon>Eukaryota</taxon>
        <taxon>Viridiplantae</taxon>
        <taxon>Streptophyta</taxon>
        <taxon>Embryophyta</taxon>
        <taxon>Tracheophyta</taxon>
        <taxon>Spermatophyta</taxon>
        <taxon>Magnoliopsida</taxon>
        <taxon>eudicotyledons</taxon>
        <taxon>Gunneridae</taxon>
        <taxon>Pentapetalae</taxon>
        <taxon>rosids</taxon>
        <taxon>fabids</taxon>
        <taxon>Rosales</taxon>
        <taxon>Rosaceae</taxon>
        <taxon>Rosoideae</taxon>
        <taxon>Rosoideae incertae sedis</taxon>
        <taxon>Rosa</taxon>
    </lineage>
</organism>
<comment type="caution">
    <text evidence="2">The sequence shown here is derived from an EMBL/GenBank/DDBJ whole genome shotgun (WGS) entry which is preliminary data.</text>
</comment>
<dbReference type="Proteomes" id="UP000238479">
    <property type="component" value="Chromosome 3"/>
</dbReference>
<dbReference type="AlphaFoldDB" id="A0A2P6RA29"/>